<protein>
    <recommendedName>
        <fullName evidence="7">Peptidase S1 domain-containing protein</fullName>
    </recommendedName>
</protein>
<dbReference type="CDD" id="cd00190">
    <property type="entry name" value="Tryp_SPc"/>
    <property type="match status" value="1"/>
</dbReference>
<dbReference type="PROSITE" id="PS00135">
    <property type="entry name" value="TRYPSIN_SER"/>
    <property type="match status" value="1"/>
</dbReference>
<dbReference type="GO" id="GO:0006508">
    <property type="term" value="P:proteolysis"/>
    <property type="evidence" value="ECO:0007669"/>
    <property type="project" value="UniProtKB-KW"/>
</dbReference>
<feature type="region of interest" description="Disordered" evidence="5">
    <location>
        <begin position="310"/>
        <end position="348"/>
    </location>
</feature>
<evidence type="ECO:0000256" key="6">
    <source>
        <dbReference type="SAM" id="SignalP"/>
    </source>
</evidence>
<dbReference type="SMART" id="SM00020">
    <property type="entry name" value="Tryp_SPc"/>
    <property type="match status" value="1"/>
</dbReference>
<keyword evidence="3" id="KW-1015">Disulfide bond</keyword>
<evidence type="ECO:0000256" key="2">
    <source>
        <dbReference type="ARBA" id="ARBA00023026"/>
    </source>
</evidence>
<dbReference type="PANTHER" id="PTHR24276">
    <property type="entry name" value="POLYSERASE-RELATED"/>
    <property type="match status" value="1"/>
</dbReference>
<dbReference type="InterPro" id="IPR001314">
    <property type="entry name" value="Peptidase_S1A"/>
</dbReference>
<dbReference type="Gene3D" id="2.40.10.10">
    <property type="entry name" value="Trypsin-like serine proteases"/>
    <property type="match status" value="1"/>
</dbReference>
<reference evidence="9" key="1">
    <citation type="submission" date="2021-01" db="EMBL/GenBank/DDBJ databases">
        <authorList>
            <person name="Corre E."/>
            <person name="Pelletier E."/>
            <person name="Niang G."/>
            <person name="Scheremetjew M."/>
            <person name="Finn R."/>
            <person name="Kale V."/>
            <person name="Holt S."/>
            <person name="Cochrane G."/>
            <person name="Meng A."/>
            <person name="Brown T."/>
            <person name="Cohen L."/>
        </authorList>
    </citation>
    <scope>NUCLEOTIDE SEQUENCE</scope>
    <source>
        <strain evidence="9">10249 10 AB</strain>
    </source>
</reference>
<dbReference type="PROSITE" id="PS50240">
    <property type="entry name" value="TRYPSIN_DOM"/>
    <property type="match status" value="1"/>
</dbReference>
<dbReference type="InterPro" id="IPR009003">
    <property type="entry name" value="Peptidase_S1_PA"/>
</dbReference>
<dbReference type="EMBL" id="HBIX01029344">
    <property type="protein sequence ID" value="CAE0726973.1"/>
    <property type="molecule type" value="Transcribed_RNA"/>
</dbReference>
<feature type="domain" description="Peptidase S1" evidence="7">
    <location>
        <begin position="63"/>
        <end position="288"/>
    </location>
</feature>
<dbReference type="Pfam" id="PF00089">
    <property type="entry name" value="Trypsin"/>
    <property type="match status" value="1"/>
</dbReference>
<evidence type="ECO:0000313" key="8">
    <source>
        <dbReference type="EMBL" id="CAE0726973.1"/>
    </source>
</evidence>
<dbReference type="InterPro" id="IPR018114">
    <property type="entry name" value="TRYPSIN_HIS"/>
</dbReference>
<dbReference type="PROSITE" id="PS00134">
    <property type="entry name" value="TRYPSIN_HIS"/>
    <property type="match status" value="1"/>
</dbReference>
<dbReference type="InterPro" id="IPR050430">
    <property type="entry name" value="Peptidase_S1"/>
</dbReference>
<dbReference type="AlphaFoldDB" id="A0A6V0CDJ7"/>
<accession>A0A6V0CDJ7</accession>
<evidence type="ECO:0000313" key="9">
    <source>
        <dbReference type="EMBL" id="CAE0726974.1"/>
    </source>
</evidence>
<feature type="compositionally biased region" description="Pro residues" evidence="5">
    <location>
        <begin position="338"/>
        <end position="348"/>
    </location>
</feature>
<dbReference type="EMBL" id="HBIX01029345">
    <property type="protein sequence ID" value="CAE0726974.1"/>
    <property type="molecule type" value="Transcribed_RNA"/>
</dbReference>
<evidence type="ECO:0000256" key="1">
    <source>
        <dbReference type="ARBA" id="ARBA00007664"/>
    </source>
</evidence>
<dbReference type="InterPro" id="IPR033116">
    <property type="entry name" value="TRYPSIN_SER"/>
</dbReference>
<feature type="compositionally biased region" description="Acidic residues" evidence="5">
    <location>
        <begin position="316"/>
        <end position="329"/>
    </location>
</feature>
<dbReference type="PRINTS" id="PR00722">
    <property type="entry name" value="CHYMOTRYPSIN"/>
</dbReference>
<evidence type="ECO:0000256" key="3">
    <source>
        <dbReference type="ARBA" id="ARBA00023157"/>
    </source>
</evidence>
<proteinExistence type="inferred from homology"/>
<name>A0A6V0CDJ7_9STRA</name>
<feature type="compositionally biased region" description="Polar residues" evidence="5">
    <location>
        <begin position="32"/>
        <end position="41"/>
    </location>
</feature>
<keyword evidence="6" id="KW-0732">Signal</keyword>
<keyword evidence="4" id="KW-0378">Hydrolase</keyword>
<keyword evidence="2" id="KW-0843">Virulence</keyword>
<feature type="signal peptide" evidence="6">
    <location>
        <begin position="1"/>
        <end position="27"/>
    </location>
</feature>
<evidence type="ECO:0000256" key="5">
    <source>
        <dbReference type="SAM" id="MobiDB-lite"/>
    </source>
</evidence>
<comment type="similarity">
    <text evidence="1">Belongs to the peptidase S1 family.</text>
</comment>
<evidence type="ECO:0000259" key="7">
    <source>
        <dbReference type="PROSITE" id="PS50240"/>
    </source>
</evidence>
<dbReference type="PANTHER" id="PTHR24276:SF91">
    <property type="entry name" value="AT26814P-RELATED"/>
    <property type="match status" value="1"/>
</dbReference>
<feature type="region of interest" description="Disordered" evidence="5">
    <location>
        <begin position="28"/>
        <end position="47"/>
    </location>
</feature>
<sequence>MMVLSTTISFATSLLLASATSISTVRSEQEQKLSSASTTPSLRGRGRELELDLQSYPDKTPRIIGGEEAAPGRFPYYALMNGSNLCGAVLISPRFVLTAAHCQDADRDFAIDSISRKVGKEVSIVDRAVHPLYDDFTYSNDIVIFELSEDATNEDGTPASYVRINPEEVDVVGTQMTVIGYGDIDPDEEITQFSWLLNRVDVGYVSNAECNRDHRGEITEEMMCAEGDGRDACYGDSGGPLLLTPNEDHNEDTLVGLVSWGRGCADKQFPGVYTRTSYFYDWIVGTMCVLNAQKVPPYVDCVEILGIDVTDPNYNSDEESPREEREENEVISPEIPVTDPPKSTPVPVSVPAPVSVLAPVDDCDGKGDRGATCDVSTDCCSGRCNILSKICAPPTTGNRDRLSDAMGGAASGAIQRVKNISLRGLD</sequence>
<keyword evidence="4" id="KW-0645">Protease</keyword>
<dbReference type="InterPro" id="IPR043504">
    <property type="entry name" value="Peptidase_S1_PA_chymotrypsin"/>
</dbReference>
<dbReference type="SUPFAM" id="SSF50494">
    <property type="entry name" value="Trypsin-like serine proteases"/>
    <property type="match status" value="1"/>
</dbReference>
<dbReference type="FunFam" id="2.40.10.10:FF:000002">
    <property type="entry name" value="Transmembrane protease serine"/>
    <property type="match status" value="1"/>
</dbReference>
<feature type="chain" id="PRO_5035586225" description="Peptidase S1 domain-containing protein" evidence="6">
    <location>
        <begin position="28"/>
        <end position="426"/>
    </location>
</feature>
<evidence type="ECO:0000256" key="4">
    <source>
        <dbReference type="RuleBase" id="RU363034"/>
    </source>
</evidence>
<organism evidence="9">
    <name type="scientific">Pseudo-nitzschia australis</name>
    <dbReference type="NCBI Taxonomy" id="44445"/>
    <lineage>
        <taxon>Eukaryota</taxon>
        <taxon>Sar</taxon>
        <taxon>Stramenopiles</taxon>
        <taxon>Ochrophyta</taxon>
        <taxon>Bacillariophyta</taxon>
        <taxon>Bacillariophyceae</taxon>
        <taxon>Bacillariophycidae</taxon>
        <taxon>Bacillariales</taxon>
        <taxon>Bacillariaceae</taxon>
        <taxon>Pseudo-nitzschia</taxon>
    </lineage>
</organism>
<keyword evidence="4" id="KW-0720">Serine protease</keyword>
<dbReference type="GO" id="GO:0004252">
    <property type="term" value="F:serine-type endopeptidase activity"/>
    <property type="evidence" value="ECO:0007669"/>
    <property type="project" value="InterPro"/>
</dbReference>
<dbReference type="InterPro" id="IPR001254">
    <property type="entry name" value="Trypsin_dom"/>
</dbReference>
<gene>
    <name evidence="8" type="ORF">PAUS00366_LOCUS19733</name>
    <name evidence="9" type="ORF">PAUS00366_LOCUS19734</name>
</gene>